<dbReference type="Proteomes" id="UP000245514">
    <property type="component" value="Unassembled WGS sequence"/>
</dbReference>
<accession>A0ABX5L6R8</accession>
<dbReference type="SUPFAM" id="SSF50814">
    <property type="entry name" value="Lipocalins"/>
    <property type="match status" value="1"/>
</dbReference>
<proteinExistence type="predicted"/>
<keyword evidence="3" id="KW-0413">Isomerase</keyword>
<dbReference type="RefSeq" id="WP_109304212.1">
    <property type="nucleotide sequence ID" value="NZ_QFWG01000013.1"/>
</dbReference>
<dbReference type="InterPro" id="IPR012674">
    <property type="entry name" value="Calycin"/>
</dbReference>
<organism evidence="7 8">
    <name type="scientific">Pseudoglutamicibacter cumminsii</name>
    <dbReference type="NCBI Taxonomy" id="156979"/>
    <lineage>
        <taxon>Bacteria</taxon>
        <taxon>Bacillati</taxon>
        <taxon>Actinomycetota</taxon>
        <taxon>Actinomycetes</taxon>
        <taxon>Micrococcales</taxon>
        <taxon>Micrococcaceae</taxon>
        <taxon>Pseudoglutamicibacter</taxon>
    </lineage>
</organism>
<evidence type="ECO:0000256" key="2">
    <source>
        <dbReference type="ARBA" id="ARBA00023004"/>
    </source>
</evidence>
<evidence type="ECO:0000313" key="8">
    <source>
        <dbReference type="Proteomes" id="UP000245514"/>
    </source>
</evidence>
<protein>
    <recommendedName>
        <fullName evidence="4">Peroxynitrite isomerase</fullName>
    </recommendedName>
    <alternativeName>
        <fullName evidence="5">Ferric nitrobindin</fullName>
    </alternativeName>
</protein>
<evidence type="ECO:0000256" key="5">
    <source>
        <dbReference type="ARBA" id="ARBA00030555"/>
    </source>
</evidence>
<dbReference type="PANTHER" id="PTHR15854">
    <property type="entry name" value="THAP4 PROTEIN"/>
    <property type="match status" value="1"/>
</dbReference>
<dbReference type="CDD" id="cd07828">
    <property type="entry name" value="lipocalin_heme-bd-THAP4-like"/>
    <property type="match status" value="1"/>
</dbReference>
<reference evidence="7 8" key="1">
    <citation type="submission" date="2018-05" db="EMBL/GenBank/DDBJ databases">
        <title>Draft Genome Sequence of Arthrobacter cumminsii IME1328, Isolated from a Patient Who Suffered from Foot Ulcers in China.</title>
        <authorList>
            <person name="Li M."/>
            <person name="Jiang Z."/>
            <person name="Sun Q."/>
            <person name="Tong Y."/>
        </authorList>
    </citation>
    <scope>NUCLEOTIDE SEQUENCE [LARGE SCALE GENOMIC DNA]</scope>
    <source>
        <strain evidence="7 8">IME1328</strain>
    </source>
</reference>
<dbReference type="EMBL" id="QFWG01000013">
    <property type="protein sequence ID" value="PWI27200.1"/>
    <property type="molecule type" value="Genomic_DNA"/>
</dbReference>
<evidence type="ECO:0000259" key="6">
    <source>
        <dbReference type="Pfam" id="PF08768"/>
    </source>
</evidence>
<dbReference type="InterPro" id="IPR014878">
    <property type="entry name" value="THAP4-like_heme-bd"/>
</dbReference>
<evidence type="ECO:0000313" key="7">
    <source>
        <dbReference type="EMBL" id="PWI27200.1"/>
    </source>
</evidence>
<feature type="domain" description="THAP4-like heme-binding" evidence="6">
    <location>
        <begin position="9"/>
        <end position="155"/>
    </location>
</feature>
<dbReference type="PANTHER" id="PTHR15854:SF4">
    <property type="entry name" value="PEROXYNITRITE ISOMERASE THAP4"/>
    <property type="match status" value="1"/>
</dbReference>
<keyword evidence="2" id="KW-0408">Iron</keyword>
<sequence>MDLHEFAAPFAEHLGAWSGSGRGYYPTIDGFEYNETLTFTGVPGKPFVKVEQKTTSPGGAPMHVETGYLRFSATDHVELILAQPTGQTELLEGTYNPTNGTLELTESRIVNSSTAKTVNQTKRFYTFNGSQLTTAFHMAAVGEAMTQHLESTLHRTEADRGAAHA</sequence>
<keyword evidence="8" id="KW-1185">Reference proteome</keyword>
<evidence type="ECO:0000256" key="1">
    <source>
        <dbReference type="ARBA" id="ARBA00022617"/>
    </source>
</evidence>
<dbReference type="Gene3D" id="2.40.128.20">
    <property type="match status" value="1"/>
</dbReference>
<gene>
    <name evidence="7" type="ORF">CAY35_08615</name>
</gene>
<name>A0ABX5L6R8_9MICC</name>
<evidence type="ECO:0000256" key="3">
    <source>
        <dbReference type="ARBA" id="ARBA00023235"/>
    </source>
</evidence>
<comment type="caution">
    <text evidence="7">The sequence shown here is derived from an EMBL/GenBank/DDBJ whole genome shotgun (WGS) entry which is preliminary data.</text>
</comment>
<dbReference type="InterPro" id="IPR045165">
    <property type="entry name" value="Nitrobindin"/>
</dbReference>
<keyword evidence="1" id="KW-0479">Metal-binding</keyword>
<evidence type="ECO:0000256" key="4">
    <source>
        <dbReference type="ARBA" id="ARBA00026233"/>
    </source>
</evidence>
<keyword evidence="1" id="KW-0349">Heme</keyword>
<dbReference type="Pfam" id="PF08768">
    <property type="entry name" value="THAP4_heme-bd"/>
    <property type="match status" value="1"/>
</dbReference>